<keyword evidence="4" id="KW-1185">Reference proteome</keyword>
<dbReference type="Pfam" id="PF24976">
    <property type="entry name" value="Lipocalin_10"/>
    <property type="match status" value="1"/>
</dbReference>
<feature type="domain" description="Lipocalin" evidence="2">
    <location>
        <begin position="130"/>
        <end position="157"/>
    </location>
</feature>
<sequence length="159" mass="17708">MKHIYPTSRCFFVQLFIVFAQFHLSDQDILGIFGLSNGHGGSVNRVPLDDITSQSIGILSYLRNVKTNLNNNALQKLREPLPDVPLLDGVPVVPGLVGSLPGIGGCLPREIPLINERSPSFFQNVLRYIPGVQDYLNSLIDAPKVEPEAMMGKYYWVRK</sequence>
<dbReference type="InterPro" id="IPR056868">
    <property type="entry name" value="Lipocalin_dom_nem"/>
</dbReference>
<comment type="caution">
    <text evidence="3">The sequence shown here is derived from an EMBL/GenBank/DDBJ whole genome shotgun (WGS) entry which is preliminary data.</text>
</comment>
<name>A0ABD6F3E1_9BILA</name>
<dbReference type="AlphaFoldDB" id="A0ABD6F3E1"/>
<evidence type="ECO:0000313" key="4">
    <source>
        <dbReference type="Proteomes" id="UP001608902"/>
    </source>
</evidence>
<reference evidence="3 4" key="1">
    <citation type="submission" date="2024-08" db="EMBL/GenBank/DDBJ databases">
        <title>Gnathostoma spinigerum genome.</title>
        <authorList>
            <person name="Gonzalez-Bertolin B."/>
            <person name="Monzon S."/>
            <person name="Zaballos A."/>
            <person name="Jimenez P."/>
            <person name="Dekumyoy P."/>
            <person name="Varona S."/>
            <person name="Cuesta I."/>
            <person name="Sumanam S."/>
            <person name="Adisakwattana P."/>
            <person name="Gasser R.B."/>
            <person name="Hernandez-Gonzalez A."/>
            <person name="Young N.D."/>
            <person name="Perteguer M.J."/>
        </authorList>
    </citation>
    <scope>NUCLEOTIDE SEQUENCE [LARGE SCALE GENOMIC DNA]</scope>
    <source>
        <strain evidence="3">AL3</strain>
        <tissue evidence="3">Liver</tissue>
    </source>
</reference>
<feature type="signal peptide" evidence="1">
    <location>
        <begin position="1"/>
        <end position="27"/>
    </location>
</feature>
<proteinExistence type="predicted"/>
<accession>A0ABD6F3E1</accession>
<dbReference type="EMBL" id="JBGFUD010015142">
    <property type="protein sequence ID" value="MFH4984082.1"/>
    <property type="molecule type" value="Genomic_DNA"/>
</dbReference>
<evidence type="ECO:0000313" key="3">
    <source>
        <dbReference type="EMBL" id="MFH4984082.1"/>
    </source>
</evidence>
<evidence type="ECO:0000259" key="2">
    <source>
        <dbReference type="Pfam" id="PF24976"/>
    </source>
</evidence>
<gene>
    <name evidence="3" type="ORF">AB6A40_010791</name>
</gene>
<protein>
    <recommendedName>
        <fullName evidence="2">Lipocalin domain-containing protein</fullName>
    </recommendedName>
</protein>
<feature type="chain" id="PRO_5044775503" description="Lipocalin domain-containing protein" evidence="1">
    <location>
        <begin position="28"/>
        <end position="159"/>
    </location>
</feature>
<keyword evidence="1" id="KW-0732">Signal</keyword>
<organism evidence="3 4">
    <name type="scientific">Gnathostoma spinigerum</name>
    <dbReference type="NCBI Taxonomy" id="75299"/>
    <lineage>
        <taxon>Eukaryota</taxon>
        <taxon>Metazoa</taxon>
        <taxon>Ecdysozoa</taxon>
        <taxon>Nematoda</taxon>
        <taxon>Chromadorea</taxon>
        <taxon>Rhabditida</taxon>
        <taxon>Spirurina</taxon>
        <taxon>Gnathostomatomorpha</taxon>
        <taxon>Gnathostomatoidea</taxon>
        <taxon>Gnathostomatidae</taxon>
        <taxon>Gnathostoma</taxon>
    </lineage>
</organism>
<evidence type="ECO:0000256" key="1">
    <source>
        <dbReference type="SAM" id="SignalP"/>
    </source>
</evidence>
<dbReference type="Proteomes" id="UP001608902">
    <property type="component" value="Unassembled WGS sequence"/>
</dbReference>